<reference evidence="3" key="1">
    <citation type="submission" date="2019-02" db="EMBL/GenBank/DDBJ databases">
        <authorList>
            <person name="Li S.-H."/>
        </authorList>
    </citation>
    <scope>NUCLEOTIDE SEQUENCE</scope>
    <source>
        <strain evidence="3">IMCC14734</strain>
    </source>
</reference>
<evidence type="ECO:0000256" key="2">
    <source>
        <dbReference type="SAM" id="SignalP"/>
    </source>
</evidence>
<feature type="region of interest" description="Disordered" evidence="1">
    <location>
        <begin position="103"/>
        <end position="150"/>
    </location>
</feature>
<evidence type="ECO:0000313" key="3">
    <source>
        <dbReference type="EMBL" id="MCX2980270.1"/>
    </source>
</evidence>
<evidence type="ECO:0008006" key="5">
    <source>
        <dbReference type="Google" id="ProtNLM"/>
    </source>
</evidence>
<dbReference type="Proteomes" id="UP001143362">
    <property type="component" value="Unassembled WGS sequence"/>
</dbReference>
<proteinExistence type="predicted"/>
<feature type="compositionally biased region" description="Basic and acidic residues" evidence="1">
    <location>
        <begin position="107"/>
        <end position="150"/>
    </location>
</feature>
<name>A0ABT3TEM2_9GAMM</name>
<comment type="caution">
    <text evidence="3">The sequence shown here is derived from an EMBL/GenBank/DDBJ whole genome shotgun (WGS) entry which is preliminary data.</text>
</comment>
<sequence length="150" mass="16780">MNKTISVIFSTLLLTGSVLATSVLADGHRNGGSDRMARMQQHLGLSDEQVQQMQAIRDDGGSREDMQAVLTAEQREKMEQHRASKGKGGDRLARMQKHLQLTDDQVEQMREIRANGGGRDEMQAVLTEEQRQQLEAHRQARGKRGESEPS</sequence>
<accession>A0ABT3TEM2</accession>
<keyword evidence="2" id="KW-0732">Signal</keyword>
<feature type="chain" id="PRO_5046742745" description="Periplasmic heavy metal sensor" evidence="2">
    <location>
        <begin position="21"/>
        <end position="150"/>
    </location>
</feature>
<protein>
    <recommendedName>
        <fullName evidence="5">Periplasmic heavy metal sensor</fullName>
    </recommendedName>
</protein>
<evidence type="ECO:0000256" key="1">
    <source>
        <dbReference type="SAM" id="MobiDB-lite"/>
    </source>
</evidence>
<feature type="region of interest" description="Disordered" evidence="1">
    <location>
        <begin position="73"/>
        <end position="92"/>
    </location>
</feature>
<dbReference type="EMBL" id="SHNN01000001">
    <property type="protein sequence ID" value="MCX2980270.1"/>
    <property type="molecule type" value="Genomic_DNA"/>
</dbReference>
<gene>
    <name evidence="3" type="ORF">EYC98_05230</name>
</gene>
<feature type="signal peptide" evidence="2">
    <location>
        <begin position="1"/>
        <end position="20"/>
    </location>
</feature>
<dbReference type="RefSeq" id="WP_279244248.1">
    <property type="nucleotide sequence ID" value="NZ_SHNN01000001.1"/>
</dbReference>
<keyword evidence="4" id="KW-1185">Reference proteome</keyword>
<organism evidence="3 4">
    <name type="scientific">Candidatus Litorirhabdus singularis</name>
    <dbReference type="NCBI Taxonomy" id="2518993"/>
    <lineage>
        <taxon>Bacteria</taxon>
        <taxon>Pseudomonadati</taxon>
        <taxon>Pseudomonadota</taxon>
        <taxon>Gammaproteobacteria</taxon>
        <taxon>Cellvibrionales</taxon>
        <taxon>Halieaceae</taxon>
        <taxon>Candidatus Litorirhabdus</taxon>
    </lineage>
</organism>
<evidence type="ECO:0000313" key="4">
    <source>
        <dbReference type="Proteomes" id="UP001143362"/>
    </source>
</evidence>